<name>A0ABV5G7Y6_9MICC</name>
<evidence type="ECO:0000313" key="2">
    <source>
        <dbReference type="EMBL" id="MFB9074719.1"/>
    </source>
</evidence>
<accession>A0ABV5G7Y6</accession>
<comment type="caution">
    <text evidence="2">The sequence shown here is derived from an EMBL/GenBank/DDBJ whole genome shotgun (WGS) entry which is preliminary data.</text>
</comment>
<dbReference type="Proteomes" id="UP001589575">
    <property type="component" value="Unassembled WGS sequence"/>
</dbReference>
<dbReference type="EMBL" id="JBHMFI010000002">
    <property type="protein sequence ID" value="MFB9074719.1"/>
    <property type="molecule type" value="Genomic_DNA"/>
</dbReference>
<sequence length="360" mass="37402">MRAGPHAHRLDRGAGGLHGGVLGLPAGQRHGRGLVGERDDGPVRLRSRRLELSLGGVDDAGGLALGGDQGAGGRIEDDARLPDGRDLWLGHPGEPVDLGGRDLPEAGRVAIRAVVVAFWGAVRVLLASRGLAIPDRLGGAALIGLLAELLVRQRAEALDEVGVQVGHPHRVVAAHGREHPALALVERVRGFGGDGPEVLGGGGVDPALLRVRDGHDVLAVGEGGVGREHRLVGEDEGGRVHGGGGAHLEVAEVDLVRVLRQVELGHGGGHAAVEGLRLVVEVGDLVLCRVDHPHATVIEIDVRGLETRIEDGAGHGHGGDTHERRRLQRALAPGAETCPHVLSPDGEITGRPARQRHSGH</sequence>
<gene>
    <name evidence="2" type="ORF">ACFFX0_27420</name>
</gene>
<evidence type="ECO:0000313" key="3">
    <source>
        <dbReference type="Proteomes" id="UP001589575"/>
    </source>
</evidence>
<evidence type="ECO:0000256" key="1">
    <source>
        <dbReference type="SAM" id="MobiDB-lite"/>
    </source>
</evidence>
<reference evidence="2 3" key="1">
    <citation type="submission" date="2024-09" db="EMBL/GenBank/DDBJ databases">
        <authorList>
            <person name="Sun Q."/>
            <person name="Mori K."/>
        </authorList>
    </citation>
    <scope>NUCLEOTIDE SEQUENCE [LARGE SCALE GENOMIC DNA]</scope>
    <source>
        <strain evidence="2 3">CCM 7609</strain>
    </source>
</reference>
<feature type="compositionally biased region" description="Gly residues" evidence="1">
    <location>
        <begin position="13"/>
        <end position="22"/>
    </location>
</feature>
<feature type="region of interest" description="Disordered" evidence="1">
    <location>
        <begin position="336"/>
        <end position="360"/>
    </location>
</feature>
<feature type="region of interest" description="Disordered" evidence="1">
    <location>
        <begin position="1"/>
        <end position="22"/>
    </location>
</feature>
<keyword evidence="3" id="KW-1185">Reference proteome</keyword>
<protein>
    <submittedName>
        <fullName evidence="2">Uncharacterized protein</fullName>
    </submittedName>
</protein>
<organism evidence="2 3">
    <name type="scientific">Citricoccus parietis</name>
    <dbReference type="NCBI Taxonomy" id="592307"/>
    <lineage>
        <taxon>Bacteria</taxon>
        <taxon>Bacillati</taxon>
        <taxon>Actinomycetota</taxon>
        <taxon>Actinomycetes</taxon>
        <taxon>Micrococcales</taxon>
        <taxon>Micrococcaceae</taxon>
        <taxon>Citricoccus</taxon>
    </lineage>
</organism>
<proteinExistence type="predicted"/>